<proteinExistence type="predicted"/>
<sequence>MSTYLTELNGNILQVGFGQPADNDRIVRDAMDQIDRLIANGEMTGGEILCINGRASMPVGFAIAAKVGHIFGAIAVSDPKLGKDTFVVAITHSPTYQLGDVLRLDAEAEQNTQSLAKVSLEDLEGSEGVENSPSFFVKLEGNVLLVDFNRLQEVSNDHLVKDASAELDRLVAAGELRGGELLKVNGPISLPVSFVVSHRVSHLYKAIAMFDPKMSRYVVTSSHDSQYRLGDTIFFDELTNPARVRVVLCGAANSGKSCLREGLKQALWNLKSNIYPYVITAQPDGDGCFTFETYRYDATFASELKQTLKSQSLGFKPEFVHLVAGWVRNASLPLTLVDVGGQISPENKLIMSEATHAIILSKTQAEIDQWRAFCQSFKPRNLEVIAELHSTLEGDSDRFEETDRLLTGEICGINRGVDLSDRAIVKALALRLVALVRSMEGGIS</sequence>
<evidence type="ECO:0000313" key="1">
    <source>
        <dbReference type="EMBL" id="MDG3493593.1"/>
    </source>
</evidence>
<dbReference type="Proteomes" id="UP001152872">
    <property type="component" value="Unassembled WGS sequence"/>
</dbReference>
<dbReference type="EMBL" id="VBTY01000016">
    <property type="protein sequence ID" value="MDG3493593.1"/>
    <property type="molecule type" value="Genomic_DNA"/>
</dbReference>
<gene>
    <name evidence="1" type="ORF">FEV09_03390</name>
</gene>
<organism evidence="1 2">
    <name type="scientific">Pseudanabaena catenata USMAC16</name>
    <dbReference type="NCBI Taxonomy" id="1855837"/>
    <lineage>
        <taxon>Bacteria</taxon>
        <taxon>Bacillati</taxon>
        <taxon>Cyanobacteriota</taxon>
        <taxon>Cyanophyceae</taxon>
        <taxon>Pseudanabaenales</taxon>
        <taxon>Pseudanabaenaceae</taxon>
        <taxon>Pseudanabaena</taxon>
    </lineage>
</organism>
<evidence type="ECO:0008006" key="3">
    <source>
        <dbReference type="Google" id="ProtNLM"/>
    </source>
</evidence>
<dbReference type="AlphaFoldDB" id="A0A9X4M6F0"/>
<reference evidence="1" key="1">
    <citation type="submission" date="2019-05" db="EMBL/GenBank/DDBJ databases">
        <title>Whole genome sequencing of Pseudanabaena catenata USMAC16.</title>
        <authorList>
            <person name="Khan Z."/>
            <person name="Omar W.M."/>
            <person name="Convey P."/>
            <person name="Merican F."/>
            <person name="Najimudin N."/>
        </authorList>
    </citation>
    <scope>NUCLEOTIDE SEQUENCE</scope>
    <source>
        <strain evidence="1">USMAC16</strain>
    </source>
</reference>
<evidence type="ECO:0000313" key="2">
    <source>
        <dbReference type="Proteomes" id="UP001152872"/>
    </source>
</evidence>
<comment type="caution">
    <text evidence="1">The sequence shown here is derived from an EMBL/GenBank/DDBJ whole genome shotgun (WGS) entry which is preliminary data.</text>
</comment>
<accession>A0A9X4M6F0</accession>
<dbReference type="RefSeq" id="WP_009625638.1">
    <property type="nucleotide sequence ID" value="NZ_VBTY01000016.1"/>
</dbReference>
<protein>
    <recommendedName>
        <fullName evidence="3">CRISPR-associated protein Csx3</fullName>
    </recommendedName>
</protein>
<keyword evidence="2" id="KW-1185">Reference proteome</keyword>
<name>A0A9X4M6F0_9CYAN</name>